<dbReference type="InterPro" id="IPR029063">
    <property type="entry name" value="SAM-dependent_MTases_sf"/>
</dbReference>
<evidence type="ECO:0000313" key="5">
    <source>
        <dbReference type="EMBL" id="UUI63816.1"/>
    </source>
</evidence>
<dbReference type="CDD" id="cd02440">
    <property type="entry name" value="AdoMet_MTases"/>
    <property type="match status" value="1"/>
</dbReference>
<comment type="similarity">
    <text evidence="1">Belongs to the methyltransferase superfamily.</text>
</comment>
<dbReference type="PANTHER" id="PTHR44942:SF4">
    <property type="entry name" value="METHYLTRANSFERASE TYPE 11 DOMAIN-CONTAINING PROTEIN"/>
    <property type="match status" value="1"/>
</dbReference>
<dbReference type="GO" id="GO:0032259">
    <property type="term" value="P:methylation"/>
    <property type="evidence" value="ECO:0007669"/>
    <property type="project" value="UniProtKB-KW"/>
</dbReference>
<dbReference type="InterPro" id="IPR013216">
    <property type="entry name" value="Methyltransf_11"/>
</dbReference>
<dbReference type="SUPFAM" id="SSF53335">
    <property type="entry name" value="S-adenosyl-L-methionine-dependent methyltransferases"/>
    <property type="match status" value="1"/>
</dbReference>
<dbReference type="InterPro" id="IPR051052">
    <property type="entry name" value="Diverse_substrate_MTase"/>
</dbReference>
<evidence type="ECO:0000256" key="2">
    <source>
        <dbReference type="ARBA" id="ARBA00022603"/>
    </source>
</evidence>
<organism evidence="5 6">
    <name type="scientific">Cellulomonas wangsupingiae</name>
    <dbReference type="NCBI Taxonomy" id="2968085"/>
    <lineage>
        <taxon>Bacteria</taxon>
        <taxon>Bacillati</taxon>
        <taxon>Actinomycetota</taxon>
        <taxon>Actinomycetes</taxon>
        <taxon>Micrococcales</taxon>
        <taxon>Cellulomonadaceae</taxon>
        <taxon>Cellulomonas</taxon>
    </lineage>
</organism>
<dbReference type="GO" id="GO:0008168">
    <property type="term" value="F:methyltransferase activity"/>
    <property type="evidence" value="ECO:0007669"/>
    <property type="project" value="UniProtKB-KW"/>
</dbReference>
<feature type="domain" description="Methyltransferase type 11" evidence="4">
    <location>
        <begin position="40"/>
        <end position="130"/>
    </location>
</feature>
<reference evidence="5 6" key="1">
    <citation type="submission" date="2022-07" db="EMBL/GenBank/DDBJ databases">
        <title>Novel species in genus cellulomonas.</title>
        <authorList>
            <person name="Ye L."/>
        </authorList>
    </citation>
    <scope>NUCLEOTIDE SEQUENCE [LARGE SCALE GENOMIC DNA]</scope>
    <source>
        <strain evidence="6">zg-Y908</strain>
    </source>
</reference>
<evidence type="ECO:0000256" key="1">
    <source>
        <dbReference type="ARBA" id="ARBA00008361"/>
    </source>
</evidence>
<evidence type="ECO:0000259" key="4">
    <source>
        <dbReference type="Pfam" id="PF08241"/>
    </source>
</evidence>
<dbReference type="RefSeq" id="WP_227566605.1">
    <property type="nucleotide sequence ID" value="NZ_CP101989.1"/>
</dbReference>
<proteinExistence type="inferred from homology"/>
<dbReference type="Proteomes" id="UP001317322">
    <property type="component" value="Chromosome"/>
</dbReference>
<sequence length="244" mass="26173">MVDPMHFEEHADVYRTARPPYPPALWDRVLLLVAPGTRVLDLGAGTGEATGPLLAAGARVTAVEPGPRLAARLAATHPAATVLVTRAEEVELPAGGVDVAVAATAVHWFDLGIVLPRLHRALAPGGRFLVWRHVFGDPDVTTPFRERIGQVVAARSGPGRPGPDAQDAAAVARALTDGGWFALEDTATFRWRTDLDAEQVRALFSTFSDWSPAEVDQASAAVTELGGRVTEHYRSWLLVLRATR</sequence>
<keyword evidence="2 5" id="KW-0489">Methyltransferase</keyword>
<evidence type="ECO:0000313" key="6">
    <source>
        <dbReference type="Proteomes" id="UP001317322"/>
    </source>
</evidence>
<protein>
    <submittedName>
        <fullName evidence="5">Class I SAM-dependent methyltransferase</fullName>
    </submittedName>
</protein>
<keyword evidence="3" id="KW-0808">Transferase</keyword>
<dbReference type="PANTHER" id="PTHR44942">
    <property type="entry name" value="METHYLTRANSF_11 DOMAIN-CONTAINING PROTEIN"/>
    <property type="match status" value="1"/>
</dbReference>
<accession>A0ABY5K4H8</accession>
<dbReference type="EMBL" id="CP101989">
    <property type="protein sequence ID" value="UUI63816.1"/>
    <property type="molecule type" value="Genomic_DNA"/>
</dbReference>
<dbReference type="Pfam" id="PF08241">
    <property type="entry name" value="Methyltransf_11"/>
    <property type="match status" value="1"/>
</dbReference>
<name>A0ABY5K4H8_9CELL</name>
<evidence type="ECO:0000256" key="3">
    <source>
        <dbReference type="ARBA" id="ARBA00022679"/>
    </source>
</evidence>
<keyword evidence="6" id="KW-1185">Reference proteome</keyword>
<gene>
    <name evidence="5" type="ORF">NP075_11775</name>
</gene>
<dbReference type="Gene3D" id="3.40.50.150">
    <property type="entry name" value="Vaccinia Virus protein VP39"/>
    <property type="match status" value="1"/>
</dbReference>